<dbReference type="Gramene" id="TuG1812G0200005839.01.T02">
    <property type="protein sequence ID" value="TuG1812G0200005839.01.T02"/>
    <property type="gene ID" value="TuG1812G0200005839.01"/>
</dbReference>
<evidence type="ECO:0000313" key="2">
    <source>
        <dbReference type="Proteomes" id="UP000015106"/>
    </source>
</evidence>
<accession>A0A8R7TPL3</accession>
<name>A0A8R7TPL3_TRIUA</name>
<reference evidence="1" key="3">
    <citation type="submission" date="2022-06" db="UniProtKB">
        <authorList>
            <consortium name="EnsemblPlants"/>
        </authorList>
    </citation>
    <scope>IDENTIFICATION</scope>
</reference>
<reference evidence="1" key="2">
    <citation type="submission" date="2018-03" db="EMBL/GenBank/DDBJ databases">
        <title>The Triticum urartu genome reveals the dynamic nature of wheat genome evolution.</title>
        <authorList>
            <person name="Ling H."/>
            <person name="Ma B."/>
            <person name="Shi X."/>
            <person name="Liu H."/>
            <person name="Dong L."/>
            <person name="Sun H."/>
            <person name="Cao Y."/>
            <person name="Gao Q."/>
            <person name="Zheng S."/>
            <person name="Li Y."/>
            <person name="Yu Y."/>
            <person name="Du H."/>
            <person name="Qi M."/>
            <person name="Li Y."/>
            <person name="Yu H."/>
            <person name="Cui Y."/>
            <person name="Wang N."/>
            <person name="Chen C."/>
            <person name="Wu H."/>
            <person name="Zhao Y."/>
            <person name="Zhang J."/>
            <person name="Li Y."/>
            <person name="Zhou W."/>
            <person name="Zhang B."/>
            <person name="Hu W."/>
            <person name="Eijk M."/>
            <person name="Tang J."/>
            <person name="Witsenboer H."/>
            <person name="Zhao S."/>
            <person name="Li Z."/>
            <person name="Zhang A."/>
            <person name="Wang D."/>
            <person name="Liang C."/>
        </authorList>
    </citation>
    <scope>NUCLEOTIDE SEQUENCE [LARGE SCALE GENOMIC DNA]</scope>
    <source>
        <strain evidence="1">cv. G1812</strain>
    </source>
</reference>
<keyword evidence="2" id="KW-1185">Reference proteome</keyword>
<organism evidence="1 2">
    <name type="scientific">Triticum urartu</name>
    <name type="common">Red wild einkorn</name>
    <name type="synonym">Crithodium urartu</name>
    <dbReference type="NCBI Taxonomy" id="4572"/>
    <lineage>
        <taxon>Eukaryota</taxon>
        <taxon>Viridiplantae</taxon>
        <taxon>Streptophyta</taxon>
        <taxon>Embryophyta</taxon>
        <taxon>Tracheophyta</taxon>
        <taxon>Spermatophyta</taxon>
        <taxon>Magnoliopsida</taxon>
        <taxon>Liliopsida</taxon>
        <taxon>Poales</taxon>
        <taxon>Poaceae</taxon>
        <taxon>BOP clade</taxon>
        <taxon>Pooideae</taxon>
        <taxon>Triticodae</taxon>
        <taxon>Triticeae</taxon>
        <taxon>Triticinae</taxon>
        <taxon>Triticum</taxon>
    </lineage>
</organism>
<dbReference type="AlphaFoldDB" id="A0A8R7TPL3"/>
<proteinExistence type="predicted"/>
<sequence length="129" mass="13826">MHHRSPSPAPPLEPTGERLEVEEIPVCLSTGSGSAPVTLPPSIGGSLSLWPFVQIRHGGQTWRRFVLAERPCGGWSTAWLIGGSSDSGIAVSFLVHEAHILEHDGPANLWPPLLPPRRCCGTNAGFCYP</sequence>
<evidence type="ECO:0000313" key="1">
    <source>
        <dbReference type="EnsemblPlants" id="TuG1812G0200005839.01.T02"/>
    </source>
</evidence>
<protein>
    <submittedName>
        <fullName evidence="1">Uncharacterized protein</fullName>
    </submittedName>
</protein>
<dbReference type="Proteomes" id="UP000015106">
    <property type="component" value="Chromosome 2"/>
</dbReference>
<dbReference type="EnsemblPlants" id="TuG1812G0200005839.01.T02">
    <property type="protein sequence ID" value="TuG1812G0200005839.01.T02"/>
    <property type="gene ID" value="TuG1812G0200005839.01"/>
</dbReference>
<reference evidence="2" key="1">
    <citation type="journal article" date="2013" name="Nature">
        <title>Draft genome of the wheat A-genome progenitor Triticum urartu.</title>
        <authorList>
            <person name="Ling H.Q."/>
            <person name="Zhao S."/>
            <person name="Liu D."/>
            <person name="Wang J."/>
            <person name="Sun H."/>
            <person name="Zhang C."/>
            <person name="Fan H."/>
            <person name="Li D."/>
            <person name="Dong L."/>
            <person name="Tao Y."/>
            <person name="Gao C."/>
            <person name="Wu H."/>
            <person name="Li Y."/>
            <person name="Cui Y."/>
            <person name="Guo X."/>
            <person name="Zheng S."/>
            <person name="Wang B."/>
            <person name="Yu K."/>
            <person name="Liang Q."/>
            <person name="Yang W."/>
            <person name="Lou X."/>
            <person name="Chen J."/>
            <person name="Feng M."/>
            <person name="Jian J."/>
            <person name="Zhang X."/>
            <person name="Luo G."/>
            <person name="Jiang Y."/>
            <person name="Liu J."/>
            <person name="Wang Z."/>
            <person name="Sha Y."/>
            <person name="Zhang B."/>
            <person name="Wu H."/>
            <person name="Tang D."/>
            <person name="Shen Q."/>
            <person name="Xue P."/>
            <person name="Zou S."/>
            <person name="Wang X."/>
            <person name="Liu X."/>
            <person name="Wang F."/>
            <person name="Yang Y."/>
            <person name="An X."/>
            <person name="Dong Z."/>
            <person name="Zhang K."/>
            <person name="Zhang X."/>
            <person name="Luo M.C."/>
            <person name="Dvorak J."/>
            <person name="Tong Y."/>
            <person name="Wang J."/>
            <person name="Yang H."/>
            <person name="Li Z."/>
            <person name="Wang D."/>
            <person name="Zhang A."/>
            <person name="Wang J."/>
        </authorList>
    </citation>
    <scope>NUCLEOTIDE SEQUENCE</scope>
    <source>
        <strain evidence="2">cv. G1812</strain>
    </source>
</reference>